<dbReference type="AlphaFoldDB" id="A0A1J5RR98"/>
<sequence>MPILHWLARDEDLRVTARVPYCLLGEASALSTGDPAAANIPIQGYNLDALKALLPFYAGQVAEAAREARAAFGDQAQARLGATLGIVATTAKGLRISIGENIKANGRFERMSDK</sequence>
<name>A0A1J5RR98_9ZZZZ</name>
<proteinExistence type="predicted"/>
<gene>
    <name evidence="1" type="ORF">GALL_234690</name>
</gene>
<protein>
    <submittedName>
        <fullName evidence="1">Uncharacterized protein</fullName>
    </submittedName>
</protein>
<dbReference type="EMBL" id="MLJW01000183">
    <property type="protein sequence ID" value="OIQ94612.1"/>
    <property type="molecule type" value="Genomic_DNA"/>
</dbReference>
<comment type="caution">
    <text evidence="1">The sequence shown here is derived from an EMBL/GenBank/DDBJ whole genome shotgun (WGS) entry which is preliminary data.</text>
</comment>
<evidence type="ECO:0000313" key="1">
    <source>
        <dbReference type="EMBL" id="OIQ94612.1"/>
    </source>
</evidence>
<reference evidence="1" key="1">
    <citation type="submission" date="2016-10" db="EMBL/GenBank/DDBJ databases">
        <title>Sequence of Gallionella enrichment culture.</title>
        <authorList>
            <person name="Poehlein A."/>
            <person name="Muehling M."/>
            <person name="Daniel R."/>
        </authorList>
    </citation>
    <scope>NUCLEOTIDE SEQUENCE</scope>
</reference>
<accession>A0A1J5RR98</accession>
<organism evidence="1">
    <name type="scientific">mine drainage metagenome</name>
    <dbReference type="NCBI Taxonomy" id="410659"/>
    <lineage>
        <taxon>unclassified sequences</taxon>
        <taxon>metagenomes</taxon>
        <taxon>ecological metagenomes</taxon>
    </lineage>
</organism>